<keyword evidence="9" id="KW-1185">Reference proteome</keyword>
<dbReference type="CDD" id="cd08977">
    <property type="entry name" value="SusD"/>
    <property type="match status" value="1"/>
</dbReference>
<proteinExistence type="inferred from homology"/>
<evidence type="ECO:0000313" key="8">
    <source>
        <dbReference type="EMBL" id="PKQ68476.1"/>
    </source>
</evidence>
<dbReference type="InterPro" id="IPR033985">
    <property type="entry name" value="SusD-like_N"/>
</dbReference>
<comment type="caution">
    <text evidence="8">The sequence shown here is derived from an EMBL/GenBank/DDBJ whole genome shotgun (WGS) entry which is preliminary data.</text>
</comment>
<dbReference type="RefSeq" id="WP_101308638.1">
    <property type="nucleotide sequence ID" value="NZ_MVDE01000004.1"/>
</dbReference>
<evidence type="ECO:0000256" key="5">
    <source>
        <dbReference type="ARBA" id="ARBA00023237"/>
    </source>
</evidence>
<evidence type="ECO:0000256" key="3">
    <source>
        <dbReference type="ARBA" id="ARBA00022729"/>
    </source>
</evidence>
<dbReference type="InterPro" id="IPR012944">
    <property type="entry name" value="SusD_RagB_dom"/>
</dbReference>
<accession>A0A2N3IDU2</accession>
<dbReference type="Pfam" id="PF14322">
    <property type="entry name" value="SusD-like_3"/>
    <property type="match status" value="1"/>
</dbReference>
<comment type="subcellular location">
    <subcellularLocation>
        <location evidence="1">Cell outer membrane</location>
    </subcellularLocation>
</comment>
<name>A0A2N3IDU2_9BACT</name>
<keyword evidence="4" id="KW-0472">Membrane</keyword>
<dbReference type="GO" id="GO:0009279">
    <property type="term" value="C:cell outer membrane"/>
    <property type="evidence" value="ECO:0007669"/>
    <property type="project" value="UniProtKB-SubCell"/>
</dbReference>
<evidence type="ECO:0000256" key="1">
    <source>
        <dbReference type="ARBA" id="ARBA00004442"/>
    </source>
</evidence>
<comment type="similarity">
    <text evidence="2">Belongs to the SusD family.</text>
</comment>
<dbReference type="InterPro" id="IPR011990">
    <property type="entry name" value="TPR-like_helical_dom_sf"/>
</dbReference>
<gene>
    <name evidence="8" type="ORF">BZG01_04490</name>
</gene>
<sequence length="563" mass="64813">MKRYIIYVLVLFTSLCIISCDDEILDVDPVDTFTDAAVWNDLALAESYLNTSYTKIKAEAEKGSRFASLSEEIFQMHTYGTENVRQGYLSSDNSSFGWEDDMWNPWDYFYGAIKDVNLFLENIKEVPTPSSGDDIWKNDLIGQGHFLRAYFYFQLYSLYGRVPLISQVYPLDTKEFTETRASLEDVASFIVTECDSAANLLPLEYSNAKNFGRATKGAALMLKGRTLLFAASPLYDKNYPDQIKWQKAADANKAVLDLHKYSLQSISNSDEYASLFLDSKNPEIIFEKLYDKKYVAGSNNVFLHQAPCGTGNGFQGWGTLQPTHNVVSKFQMSDGSKYIPNKNTEKPWDNRDLRLHATIFVDGDNWGFGDDNREIEFFVSGEAEVDPGKDSREGPSWWNATQTGYGLKKFLDPNYDNFGTNANTTPWIYMRLAEVYLNYAECLIELHKNPEALIYINLVRERSLLPPAEGVDIRAEYEYERQIELLFEGQRWFDIRRWKQAEEIYKTPIEGINIKKFKDGSKTYELKSEAIETRNFYAPKNYWMPIPRSELRKAPQLDATPYE</sequence>
<keyword evidence="3" id="KW-0732">Signal</keyword>
<feature type="domain" description="RagB/SusD" evidence="6">
    <location>
        <begin position="282"/>
        <end position="561"/>
    </location>
</feature>
<dbReference type="SUPFAM" id="SSF48452">
    <property type="entry name" value="TPR-like"/>
    <property type="match status" value="1"/>
</dbReference>
<evidence type="ECO:0000259" key="7">
    <source>
        <dbReference type="Pfam" id="PF14322"/>
    </source>
</evidence>
<dbReference type="EMBL" id="MVDE01000004">
    <property type="protein sequence ID" value="PKQ68476.1"/>
    <property type="molecule type" value="Genomic_DNA"/>
</dbReference>
<dbReference type="Pfam" id="PF07980">
    <property type="entry name" value="SusD_RagB"/>
    <property type="match status" value="1"/>
</dbReference>
<keyword evidence="5" id="KW-0998">Cell outer membrane</keyword>
<organism evidence="8 9">
    <name type="scientific">Labilibaculum manganireducens</name>
    <dbReference type="NCBI Taxonomy" id="1940525"/>
    <lineage>
        <taxon>Bacteria</taxon>
        <taxon>Pseudomonadati</taxon>
        <taxon>Bacteroidota</taxon>
        <taxon>Bacteroidia</taxon>
        <taxon>Marinilabiliales</taxon>
        <taxon>Marinifilaceae</taxon>
        <taxon>Labilibaculum</taxon>
    </lineage>
</organism>
<evidence type="ECO:0000256" key="2">
    <source>
        <dbReference type="ARBA" id="ARBA00006275"/>
    </source>
</evidence>
<evidence type="ECO:0000259" key="6">
    <source>
        <dbReference type="Pfam" id="PF07980"/>
    </source>
</evidence>
<protein>
    <submittedName>
        <fullName evidence="8">RagB/SusD family nutrient uptake outer membrane protein</fullName>
    </submittedName>
</protein>
<dbReference type="Gene3D" id="1.25.40.390">
    <property type="match status" value="1"/>
</dbReference>
<feature type="domain" description="SusD-like N-terminal" evidence="7">
    <location>
        <begin position="44"/>
        <end position="221"/>
    </location>
</feature>
<reference evidence="8 9" key="1">
    <citation type="journal article" date="2017" name="Front. Microbiol.">
        <title>Labilibaculum manganireducens gen. nov., sp. nov. and Labilibaculum filiforme sp. nov., Novel Bacteroidetes Isolated from Subsurface Sediments of the Baltic Sea.</title>
        <authorList>
            <person name="Vandieken V."/>
            <person name="Marshall I.P."/>
            <person name="Niemann H."/>
            <person name="Engelen B."/>
            <person name="Cypionka H."/>
        </authorList>
    </citation>
    <scope>NUCLEOTIDE SEQUENCE [LARGE SCALE GENOMIC DNA]</scope>
    <source>
        <strain evidence="8 9">59.10-2M</strain>
    </source>
</reference>
<dbReference type="AlphaFoldDB" id="A0A2N3IDU2"/>
<dbReference type="Proteomes" id="UP000233618">
    <property type="component" value="Unassembled WGS sequence"/>
</dbReference>
<evidence type="ECO:0000256" key="4">
    <source>
        <dbReference type="ARBA" id="ARBA00023136"/>
    </source>
</evidence>
<evidence type="ECO:0000313" key="9">
    <source>
        <dbReference type="Proteomes" id="UP000233618"/>
    </source>
</evidence>